<evidence type="ECO:0000313" key="2">
    <source>
        <dbReference type="Proteomes" id="UP000287651"/>
    </source>
</evidence>
<evidence type="ECO:0000313" key="1">
    <source>
        <dbReference type="EMBL" id="RRT50786.1"/>
    </source>
</evidence>
<organism evidence="1 2">
    <name type="scientific">Ensete ventricosum</name>
    <name type="common">Abyssinian banana</name>
    <name type="synonym">Musa ensete</name>
    <dbReference type="NCBI Taxonomy" id="4639"/>
    <lineage>
        <taxon>Eukaryota</taxon>
        <taxon>Viridiplantae</taxon>
        <taxon>Streptophyta</taxon>
        <taxon>Embryophyta</taxon>
        <taxon>Tracheophyta</taxon>
        <taxon>Spermatophyta</taxon>
        <taxon>Magnoliopsida</taxon>
        <taxon>Liliopsida</taxon>
        <taxon>Zingiberales</taxon>
        <taxon>Musaceae</taxon>
        <taxon>Ensete</taxon>
    </lineage>
</organism>
<gene>
    <name evidence="1" type="ORF">B296_00046223</name>
</gene>
<name>A0A426YGH8_ENSVE</name>
<accession>A0A426YGH8</accession>
<comment type="caution">
    <text evidence="1">The sequence shown here is derived from an EMBL/GenBank/DDBJ whole genome shotgun (WGS) entry which is preliminary data.</text>
</comment>
<dbReference type="Proteomes" id="UP000287651">
    <property type="component" value="Unassembled WGS sequence"/>
</dbReference>
<protein>
    <submittedName>
        <fullName evidence="1">Uncharacterized protein</fullName>
    </submittedName>
</protein>
<dbReference type="AlphaFoldDB" id="A0A426YGH8"/>
<dbReference type="EMBL" id="AMZH03012571">
    <property type="protein sequence ID" value="RRT50786.1"/>
    <property type="molecule type" value="Genomic_DNA"/>
</dbReference>
<proteinExistence type="predicted"/>
<reference evidence="1 2" key="1">
    <citation type="journal article" date="2014" name="Agronomy (Basel)">
        <title>A Draft Genome Sequence for Ensete ventricosum, the Drought-Tolerant Tree Against Hunger.</title>
        <authorList>
            <person name="Harrison J."/>
            <person name="Moore K.A."/>
            <person name="Paszkiewicz K."/>
            <person name="Jones T."/>
            <person name="Grant M."/>
            <person name="Ambacheew D."/>
            <person name="Muzemil S."/>
            <person name="Studholme D.J."/>
        </authorList>
    </citation>
    <scope>NUCLEOTIDE SEQUENCE [LARGE SCALE GENOMIC DNA]</scope>
</reference>
<sequence length="88" mass="10310">MKTPTYWYSVERNEVASVHMHRESLYQITIHRRSAFSTVSRFFFSLFFFLPPSADTARNRLPTIEIDYYRSILDDNGAKTVPISGTAW</sequence>